<evidence type="ECO:0000256" key="2">
    <source>
        <dbReference type="ARBA" id="ARBA00001946"/>
    </source>
</evidence>
<keyword evidence="9 11" id="KW-0460">Magnesium</keyword>
<dbReference type="GO" id="GO:0008781">
    <property type="term" value="F:N-acylneuraminate cytidylyltransferase activity"/>
    <property type="evidence" value="ECO:0007669"/>
    <property type="project" value="TreeGrafter"/>
</dbReference>
<dbReference type="EMBL" id="DOEK01000041">
    <property type="protein sequence ID" value="HBP31628.1"/>
    <property type="molecule type" value="Genomic_DNA"/>
</dbReference>
<evidence type="ECO:0000256" key="10">
    <source>
        <dbReference type="ARBA" id="ARBA00031051"/>
    </source>
</evidence>
<comment type="caution">
    <text evidence="12">The sequence shown here is derived from an EMBL/GenBank/DDBJ whole genome shotgun (WGS) entry which is preliminary data.</text>
</comment>
<evidence type="ECO:0000256" key="5">
    <source>
        <dbReference type="ARBA" id="ARBA00013066"/>
    </source>
</evidence>
<accession>A0A356LLN3</accession>
<organism evidence="12 13">
    <name type="scientific">Advenella kashmirensis</name>
    <dbReference type="NCBI Taxonomy" id="310575"/>
    <lineage>
        <taxon>Bacteria</taxon>
        <taxon>Pseudomonadati</taxon>
        <taxon>Pseudomonadota</taxon>
        <taxon>Betaproteobacteria</taxon>
        <taxon>Burkholderiales</taxon>
        <taxon>Alcaligenaceae</taxon>
    </lineage>
</organism>
<dbReference type="SFLD" id="SFLDG01136">
    <property type="entry name" value="C1.6:_Phosphoserine_Phosphatas"/>
    <property type="match status" value="1"/>
</dbReference>
<dbReference type="InterPro" id="IPR050793">
    <property type="entry name" value="CMP-NeuNAc_synthase"/>
</dbReference>
<evidence type="ECO:0000256" key="7">
    <source>
        <dbReference type="ARBA" id="ARBA00022723"/>
    </source>
</evidence>
<dbReference type="Pfam" id="PF08282">
    <property type="entry name" value="Hydrolase_3"/>
    <property type="match status" value="1"/>
</dbReference>
<evidence type="ECO:0000256" key="1">
    <source>
        <dbReference type="ARBA" id="ARBA00000898"/>
    </source>
</evidence>
<comment type="similarity">
    <text evidence="3">Belongs to the KdsC family.</text>
</comment>
<protein>
    <recommendedName>
        <fullName evidence="6">3-deoxy-D-manno-octulosonate 8-phosphate phosphatase KdsC</fullName>
        <ecNumber evidence="5">3.1.3.45</ecNumber>
    </recommendedName>
    <alternativeName>
        <fullName evidence="10">KDO 8-P phosphatase</fullName>
    </alternativeName>
</protein>
<dbReference type="InterPro" id="IPR010023">
    <property type="entry name" value="KdsC_fam"/>
</dbReference>
<evidence type="ECO:0000256" key="11">
    <source>
        <dbReference type="PIRSR" id="PIRSR006118-2"/>
    </source>
</evidence>
<feature type="binding site" evidence="11">
    <location>
        <position position="35"/>
    </location>
    <ligand>
        <name>Mg(2+)</name>
        <dbReference type="ChEBI" id="CHEBI:18420"/>
    </ligand>
</feature>
<dbReference type="CDD" id="cd01630">
    <property type="entry name" value="HAD_KDO-like"/>
    <property type="match status" value="1"/>
</dbReference>
<evidence type="ECO:0000313" key="12">
    <source>
        <dbReference type="EMBL" id="HBP31628.1"/>
    </source>
</evidence>
<dbReference type="InterPro" id="IPR023214">
    <property type="entry name" value="HAD_sf"/>
</dbReference>
<dbReference type="PIRSF" id="PIRSF006118">
    <property type="entry name" value="KDO8-P_Ptase"/>
    <property type="match status" value="1"/>
</dbReference>
<dbReference type="SFLD" id="SFLDS00003">
    <property type="entry name" value="Haloacid_Dehalogenase"/>
    <property type="match status" value="1"/>
</dbReference>
<dbReference type="FunFam" id="3.40.50.1000:FF:000029">
    <property type="entry name" value="3-deoxy-D-manno-octulosonate 8-phosphate phosphatase KdsC"/>
    <property type="match status" value="1"/>
</dbReference>
<comment type="subunit">
    <text evidence="4">Homotetramer.</text>
</comment>
<dbReference type="Gene3D" id="3.40.50.1000">
    <property type="entry name" value="HAD superfamily/HAD-like"/>
    <property type="match status" value="1"/>
</dbReference>
<keyword evidence="7 11" id="KW-0479">Metal-binding</keyword>
<dbReference type="InterPro" id="IPR036412">
    <property type="entry name" value="HAD-like_sf"/>
</dbReference>
<comment type="catalytic activity">
    <reaction evidence="1">
        <text>3-deoxy-alpha-D-manno-2-octulosonate-8-phosphate + H2O = 3-deoxy-alpha-D-manno-oct-2-ulosonate + phosphate</text>
        <dbReference type="Rhea" id="RHEA:11500"/>
        <dbReference type="ChEBI" id="CHEBI:15377"/>
        <dbReference type="ChEBI" id="CHEBI:43474"/>
        <dbReference type="ChEBI" id="CHEBI:85985"/>
        <dbReference type="ChEBI" id="CHEBI:85986"/>
        <dbReference type="EC" id="3.1.3.45"/>
    </reaction>
</comment>
<gene>
    <name evidence="12" type="ORF">DD666_19725</name>
</gene>
<dbReference type="PANTHER" id="PTHR21485">
    <property type="entry name" value="HAD SUPERFAMILY MEMBERS CMAS AND KDSC"/>
    <property type="match status" value="1"/>
</dbReference>
<evidence type="ECO:0000256" key="4">
    <source>
        <dbReference type="ARBA" id="ARBA00011881"/>
    </source>
</evidence>
<feature type="binding site" evidence="11">
    <location>
        <position position="128"/>
    </location>
    <ligand>
        <name>Mg(2+)</name>
        <dbReference type="ChEBI" id="CHEBI:18420"/>
    </ligand>
</feature>
<dbReference type="EC" id="3.1.3.45" evidence="5"/>
<proteinExistence type="inferred from homology"/>
<reference evidence="12 13" key="1">
    <citation type="journal article" date="2018" name="Nat. Biotechnol.">
        <title>A standardized bacterial taxonomy based on genome phylogeny substantially revises the tree of life.</title>
        <authorList>
            <person name="Parks D.H."/>
            <person name="Chuvochina M."/>
            <person name="Waite D.W."/>
            <person name="Rinke C."/>
            <person name="Skarshewski A."/>
            <person name="Chaumeil P.A."/>
            <person name="Hugenholtz P."/>
        </authorList>
    </citation>
    <scope>NUCLEOTIDE SEQUENCE [LARGE SCALE GENOMIC DNA]</scope>
    <source>
        <strain evidence="12">UBA10707</strain>
    </source>
</reference>
<dbReference type="Proteomes" id="UP000264036">
    <property type="component" value="Unassembled WGS sequence"/>
</dbReference>
<evidence type="ECO:0000256" key="9">
    <source>
        <dbReference type="ARBA" id="ARBA00022842"/>
    </source>
</evidence>
<evidence type="ECO:0000313" key="13">
    <source>
        <dbReference type="Proteomes" id="UP000264036"/>
    </source>
</evidence>
<comment type="cofactor">
    <cofactor evidence="2 11">
        <name>Mg(2+)</name>
        <dbReference type="ChEBI" id="CHEBI:18420"/>
    </cofactor>
</comment>
<evidence type="ECO:0000256" key="3">
    <source>
        <dbReference type="ARBA" id="ARBA00005893"/>
    </source>
</evidence>
<dbReference type="NCBIfam" id="TIGR01670">
    <property type="entry name" value="KdsC-phosphatas"/>
    <property type="match status" value="1"/>
</dbReference>
<dbReference type="PANTHER" id="PTHR21485:SF3">
    <property type="entry name" value="N-ACYLNEURAMINATE CYTIDYLYLTRANSFERASE"/>
    <property type="match status" value="1"/>
</dbReference>
<evidence type="ECO:0000256" key="6">
    <source>
        <dbReference type="ARBA" id="ARBA00020092"/>
    </source>
</evidence>
<keyword evidence="8" id="KW-0378">Hydrolase</keyword>
<dbReference type="SFLD" id="SFLDG01138">
    <property type="entry name" value="C1.6.2:_Deoxy-d-mannose-octulo"/>
    <property type="match status" value="1"/>
</dbReference>
<dbReference type="GO" id="GO:0019143">
    <property type="term" value="F:3-deoxy-manno-octulosonate-8-phosphatase activity"/>
    <property type="evidence" value="ECO:0007669"/>
    <property type="project" value="UniProtKB-EC"/>
</dbReference>
<dbReference type="SUPFAM" id="SSF56784">
    <property type="entry name" value="HAD-like"/>
    <property type="match status" value="1"/>
</dbReference>
<name>A0A356LLN3_9BURK</name>
<dbReference type="AlphaFoldDB" id="A0A356LLN3"/>
<evidence type="ECO:0000256" key="8">
    <source>
        <dbReference type="ARBA" id="ARBA00022801"/>
    </source>
</evidence>
<sequence>MKPITPPHPAEALVLSKISQPVRELAAQVKLIAFDVDGILTDGSLWYGEHGELMKRFCALDGHGMKMLQQAGVRVVLITGREGDILTRRAADLGMSDVFQNVRDKVAVLSQLAGDMGLGFENVAFMGDDVIDLPAMQKCGFAISVPNAPLYVQQTAHWTTTLPGGSGAVRECTDLILAAQGTLSGFFTPGRITGNVIQ</sequence>
<feature type="binding site" evidence="11">
    <location>
        <position position="37"/>
    </location>
    <ligand>
        <name>substrate</name>
    </ligand>
</feature>
<dbReference type="GO" id="GO:0046872">
    <property type="term" value="F:metal ion binding"/>
    <property type="evidence" value="ECO:0007669"/>
    <property type="project" value="UniProtKB-KW"/>
</dbReference>